<evidence type="ECO:0000313" key="10">
    <source>
        <dbReference type="Proteomes" id="UP000811282"/>
    </source>
</evidence>
<feature type="transmembrane region" description="Helical" evidence="7">
    <location>
        <begin position="36"/>
        <end position="56"/>
    </location>
</feature>
<name>A0ABS5YD68_9GAMM</name>
<evidence type="ECO:0000313" key="9">
    <source>
        <dbReference type="EMBL" id="MBT9432888.1"/>
    </source>
</evidence>
<evidence type="ECO:0000256" key="4">
    <source>
        <dbReference type="ARBA" id="ARBA00022692"/>
    </source>
</evidence>
<dbReference type="EMBL" id="JAFJYC010000002">
    <property type="protein sequence ID" value="MBT9432888.1"/>
    <property type="molecule type" value="Genomic_DNA"/>
</dbReference>
<proteinExistence type="inferred from homology"/>
<comment type="caution">
    <text evidence="9">The sequence shown here is derived from an EMBL/GenBank/DDBJ whole genome shotgun (WGS) entry which is preliminary data.</text>
</comment>
<dbReference type="SUPFAM" id="SSF103481">
    <property type="entry name" value="Multidrug resistance efflux transporter EmrE"/>
    <property type="match status" value="1"/>
</dbReference>
<evidence type="ECO:0000259" key="8">
    <source>
        <dbReference type="Pfam" id="PF00892"/>
    </source>
</evidence>
<sequence length="285" mass="30368">MSLAGKPALLAMAAGTCWGTSGMVMRYLVTYGFDAVEIGALRLLVAAAAVSAAALHGKAGMRIRLRQVPWLVVMGAGGLFLFSLCYVLSVREVSLSLTAVLIYTSPMIVMLLSVWVFHEALTRRKWVALTLTFSGCSLAAGIFPAAVYYSWRGIGFALLAALLYALYGIMAKIQTRRSKALTVTAWSLIFGAAAALLVAGYPPWSAPYTSRTRVAYLDCGDRGGEYRTALLALHPGGQSGRSEPGGHDGLCGTRGGDAPGHDGISMKHRGCGPVWARCWSSLAWW</sequence>
<dbReference type="InterPro" id="IPR000620">
    <property type="entry name" value="EamA_dom"/>
</dbReference>
<dbReference type="Gene3D" id="1.10.3730.20">
    <property type="match status" value="1"/>
</dbReference>
<keyword evidence="5 7" id="KW-1133">Transmembrane helix</keyword>
<feature type="domain" description="EamA" evidence="8">
    <location>
        <begin position="8"/>
        <end position="138"/>
    </location>
</feature>
<feature type="transmembrane region" description="Helical" evidence="7">
    <location>
        <begin position="183"/>
        <end position="204"/>
    </location>
</feature>
<organism evidence="9 10">
    <name type="scientific">Candidatus Sodalis endolongispinus</name>
    <dbReference type="NCBI Taxonomy" id="2812662"/>
    <lineage>
        <taxon>Bacteria</taxon>
        <taxon>Pseudomonadati</taxon>
        <taxon>Pseudomonadota</taxon>
        <taxon>Gammaproteobacteria</taxon>
        <taxon>Enterobacterales</taxon>
        <taxon>Bruguierivoracaceae</taxon>
        <taxon>Sodalis</taxon>
    </lineage>
</organism>
<evidence type="ECO:0000256" key="2">
    <source>
        <dbReference type="ARBA" id="ARBA00007362"/>
    </source>
</evidence>
<keyword evidence="4 7" id="KW-0812">Transmembrane</keyword>
<evidence type="ECO:0000256" key="5">
    <source>
        <dbReference type="ARBA" id="ARBA00022989"/>
    </source>
</evidence>
<keyword evidence="10" id="KW-1185">Reference proteome</keyword>
<reference evidence="9 10" key="1">
    <citation type="journal article" date="2021" name="Genome Biol. Evol.">
        <title>The evolution of interdependence in a four-way mealybug symbiosis.</title>
        <authorList>
            <person name="Garber A.I."/>
            <person name="Kupper M."/>
            <person name="Laetsch D.R."/>
            <person name="Weldon S.R."/>
            <person name="Ladinsky M.S."/>
            <person name="Bjorkman P.J."/>
            <person name="McCutcheon J.P."/>
        </authorList>
    </citation>
    <scope>NUCLEOTIDE SEQUENCE [LARGE SCALE GENOMIC DNA]</scope>
    <source>
        <strain evidence="9">SOD</strain>
    </source>
</reference>
<keyword evidence="3" id="KW-1003">Cell membrane</keyword>
<feature type="transmembrane region" description="Helical" evidence="7">
    <location>
        <begin position="153"/>
        <end position="171"/>
    </location>
</feature>
<feature type="transmembrane region" description="Helical" evidence="7">
    <location>
        <begin position="68"/>
        <end position="89"/>
    </location>
</feature>
<keyword evidence="6 7" id="KW-0472">Membrane</keyword>
<comment type="subcellular location">
    <subcellularLocation>
        <location evidence="1">Cell membrane</location>
        <topology evidence="1">Multi-pass membrane protein</topology>
    </subcellularLocation>
</comment>
<dbReference type="InterPro" id="IPR037185">
    <property type="entry name" value="EmrE-like"/>
</dbReference>
<gene>
    <name evidence="9" type="ORF">JZM24_13455</name>
</gene>
<protein>
    <submittedName>
        <fullName evidence="9">DMT family transporter</fullName>
    </submittedName>
</protein>
<dbReference type="PANTHER" id="PTHR22911">
    <property type="entry name" value="ACYL-MALONYL CONDENSING ENZYME-RELATED"/>
    <property type="match status" value="1"/>
</dbReference>
<evidence type="ECO:0000256" key="1">
    <source>
        <dbReference type="ARBA" id="ARBA00004651"/>
    </source>
</evidence>
<dbReference type="Pfam" id="PF00892">
    <property type="entry name" value="EamA"/>
    <property type="match status" value="1"/>
</dbReference>
<accession>A0ABS5YD68</accession>
<evidence type="ECO:0000256" key="7">
    <source>
        <dbReference type="SAM" id="Phobius"/>
    </source>
</evidence>
<dbReference type="Proteomes" id="UP000811282">
    <property type="component" value="Unassembled WGS sequence"/>
</dbReference>
<dbReference type="PANTHER" id="PTHR22911:SF79">
    <property type="entry name" value="MOBA-LIKE NTP TRANSFERASE DOMAIN-CONTAINING PROTEIN"/>
    <property type="match status" value="1"/>
</dbReference>
<feature type="transmembrane region" description="Helical" evidence="7">
    <location>
        <begin position="95"/>
        <end position="117"/>
    </location>
</feature>
<feature type="transmembrane region" description="Helical" evidence="7">
    <location>
        <begin position="126"/>
        <end position="147"/>
    </location>
</feature>
<evidence type="ECO:0000256" key="6">
    <source>
        <dbReference type="ARBA" id="ARBA00023136"/>
    </source>
</evidence>
<evidence type="ECO:0000256" key="3">
    <source>
        <dbReference type="ARBA" id="ARBA00022475"/>
    </source>
</evidence>
<comment type="similarity">
    <text evidence="2">Belongs to the EamA transporter family.</text>
</comment>